<evidence type="ECO:0000256" key="2">
    <source>
        <dbReference type="SAM" id="SignalP"/>
    </source>
</evidence>
<dbReference type="Proteomes" id="UP001046870">
    <property type="component" value="Chromosome 10"/>
</dbReference>
<dbReference type="InterPro" id="IPR007110">
    <property type="entry name" value="Ig-like_dom"/>
</dbReference>
<gene>
    <name evidence="4" type="ORF">MATL_G00128200</name>
</gene>
<keyword evidence="2" id="KW-0732">Signal</keyword>
<name>A0A9D3PV19_MEGAT</name>
<proteinExistence type="predicted"/>
<keyword evidence="5" id="KW-1185">Reference proteome</keyword>
<feature type="transmembrane region" description="Helical" evidence="1">
    <location>
        <begin position="429"/>
        <end position="453"/>
    </location>
</feature>
<dbReference type="PANTHER" id="PTHR11422:SF0">
    <property type="entry name" value="T-CELL SURFACE GLYCOPROTEIN CD4"/>
    <property type="match status" value="1"/>
</dbReference>
<comment type="caution">
    <text evidence="4">The sequence shown here is derived from an EMBL/GenBank/DDBJ whole genome shotgun (WGS) entry which is preliminary data.</text>
</comment>
<evidence type="ECO:0000313" key="4">
    <source>
        <dbReference type="EMBL" id="KAG7469357.1"/>
    </source>
</evidence>
<dbReference type="PANTHER" id="PTHR11422">
    <property type="entry name" value="T-CELL SURFACE GLYCOPROTEIN CD4"/>
    <property type="match status" value="1"/>
</dbReference>
<dbReference type="AlphaFoldDB" id="A0A9D3PV19"/>
<dbReference type="Gene3D" id="2.60.40.10">
    <property type="entry name" value="Immunoglobulins"/>
    <property type="match status" value="3"/>
</dbReference>
<dbReference type="InterPro" id="IPR003599">
    <property type="entry name" value="Ig_sub"/>
</dbReference>
<evidence type="ECO:0000256" key="1">
    <source>
        <dbReference type="SAM" id="Phobius"/>
    </source>
</evidence>
<dbReference type="InterPro" id="IPR013783">
    <property type="entry name" value="Ig-like_fold"/>
</dbReference>
<dbReference type="OrthoDB" id="8657369at2759"/>
<dbReference type="SUPFAM" id="SSF48726">
    <property type="entry name" value="Immunoglobulin"/>
    <property type="match status" value="3"/>
</dbReference>
<feature type="chain" id="PRO_5038461556" description="Ig-like domain-containing protein" evidence="2">
    <location>
        <begin position="22"/>
        <end position="485"/>
    </location>
</feature>
<keyword evidence="1" id="KW-0812">Transmembrane</keyword>
<dbReference type="SMART" id="SM00409">
    <property type="entry name" value="IG"/>
    <property type="match status" value="4"/>
</dbReference>
<evidence type="ECO:0000313" key="5">
    <source>
        <dbReference type="Proteomes" id="UP001046870"/>
    </source>
</evidence>
<sequence>MEYCSMKSVILITTVIFSTQAAVEEIVYGQVGGSVVLQKREKSQLSNRARTTWSFRSTSGEDKNVYSYNPMGVPATGSWIKDRVSVSNTGLSLTINRLTPEDFSVFECEIHDKSKTEKTIYKLYKITVTAYPYVLLATQTLSLTCDVQKSAAKTSVVWTSPQGTNITSSKNPTVKNVSVQHHGVWNCIVDYQGRQTEAKATVSVAVVDFSPSLPQLIYTSLSSTSPLLLPCSLHSRLESSHLSGFIPQSGHWSFTPFSADRAQEGTRAPQQFLSLSQGTPLRWLDNQVNQSALGEGPTYRNFSIVKNIGEEGGIYTCTLEFKGGVKLSWSVRVEVLRVESSHVNPVQEGLAVNITCTLGRPIPSNLEVKWTIPRHSSKILSSSLSSWILSHPRVQKKDEGKWQCELSKGTKVLTRAYMMLKTERAPVNVWLWVSISGAVIVLVLIPILIVIFVRRHKQNLMFRRRRRRTKYCRCKHPQVKGFYKS</sequence>
<feature type="domain" description="Ig-like" evidence="3">
    <location>
        <begin position="139"/>
        <end position="203"/>
    </location>
</feature>
<keyword evidence="1" id="KW-1133">Transmembrane helix</keyword>
<protein>
    <recommendedName>
        <fullName evidence="3">Ig-like domain-containing protein</fullName>
    </recommendedName>
</protein>
<reference evidence="4" key="1">
    <citation type="submission" date="2021-01" db="EMBL/GenBank/DDBJ databases">
        <authorList>
            <person name="Zahm M."/>
            <person name="Roques C."/>
            <person name="Cabau C."/>
            <person name="Klopp C."/>
            <person name="Donnadieu C."/>
            <person name="Jouanno E."/>
            <person name="Lampietro C."/>
            <person name="Louis A."/>
            <person name="Herpin A."/>
            <person name="Echchiki A."/>
            <person name="Berthelot C."/>
            <person name="Parey E."/>
            <person name="Roest-Crollius H."/>
            <person name="Braasch I."/>
            <person name="Postlethwait J."/>
            <person name="Bobe J."/>
            <person name="Montfort J."/>
            <person name="Bouchez O."/>
            <person name="Begum T."/>
            <person name="Mejri S."/>
            <person name="Adams A."/>
            <person name="Chen W.-J."/>
            <person name="Guiguen Y."/>
        </authorList>
    </citation>
    <scope>NUCLEOTIDE SEQUENCE</scope>
    <source>
        <strain evidence="4">YG-15Mar2019-1</strain>
        <tissue evidence="4">Brain</tissue>
    </source>
</reference>
<dbReference type="PROSITE" id="PS50835">
    <property type="entry name" value="IG_LIKE"/>
    <property type="match status" value="2"/>
</dbReference>
<feature type="signal peptide" evidence="2">
    <location>
        <begin position="1"/>
        <end position="21"/>
    </location>
</feature>
<feature type="domain" description="Ig-like" evidence="3">
    <location>
        <begin position="346"/>
        <end position="414"/>
    </location>
</feature>
<accession>A0A9D3PV19</accession>
<keyword evidence="1" id="KW-0472">Membrane</keyword>
<dbReference type="EMBL" id="JAFDVH010000010">
    <property type="protein sequence ID" value="KAG7469357.1"/>
    <property type="molecule type" value="Genomic_DNA"/>
</dbReference>
<evidence type="ECO:0000259" key="3">
    <source>
        <dbReference type="PROSITE" id="PS50835"/>
    </source>
</evidence>
<organism evidence="4 5">
    <name type="scientific">Megalops atlanticus</name>
    <name type="common">Tarpon</name>
    <name type="synonym">Clupea gigantea</name>
    <dbReference type="NCBI Taxonomy" id="7932"/>
    <lineage>
        <taxon>Eukaryota</taxon>
        <taxon>Metazoa</taxon>
        <taxon>Chordata</taxon>
        <taxon>Craniata</taxon>
        <taxon>Vertebrata</taxon>
        <taxon>Euteleostomi</taxon>
        <taxon>Actinopterygii</taxon>
        <taxon>Neopterygii</taxon>
        <taxon>Teleostei</taxon>
        <taxon>Elopiformes</taxon>
        <taxon>Megalopidae</taxon>
        <taxon>Megalops</taxon>
    </lineage>
</organism>
<dbReference type="InterPro" id="IPR036179">
    <property type="entry name" value="Ig-like_dom_sf"/>
</dbReference>